<reference evidence="4 5" key="1">
    <citation type="submission" date="2018-09" db="EMBL/GenBank/DDBJ databases">
        <title>Mesorhizobium carmichaelinearum sp. nov. isolated from Carmichaelinea spp. root nodules in New Zealand.</title>
        <authorList>
            <person name="De Meyer S.E."/>
        </authorList>
    </citation>
    <scope>NUCLEOTIDE SEQUENCE [LARGE SCALE GENOMIC DNA]</scope>
    <source>
        <strain evidence="4 5">ICMP19557</strain>
    </source>
</reference>
<gene>
    <name evidence="4" type="ORF">D3227_38500</name>
</gene>
<dbReference type="InterPro" id="IPR040198">
    <property type="entry name" value="Fido_containing"/>
</dbReference>
<name>A0A3A5JRZ7_9HYPH</name>
<feature type="binding site" evidence="2">
    <location>
        <begin position="99"/>
        <end position="106"/>
    </location>
    <ligand>
        <name>ATP</name>
        <dbReference type="ChEBI" id="CHEBI:30616"/>
    </ligand>
</feature>
<dbReference type="AlphaFoldDB" id="A0A3A5JRZ7"/>
<dbReference type="Proteomes" id="UP000272706">
    <property type="component" value="Unassembled WGS sequence"/>
</dbReference>
<dbReference type="PROSITE" id="PS51459">
    <property type="entry name" value="FIDO"/>
    <property type="match status" value="1"/>
</dbReference>
<evidence type="ECO:0000256" key="2">
    <source>
        <dbReference type="PIRSR" id="PIRSR640198-2"/>
    </source>
</evidence>
<dbReference type="GO" id="GO:0005524">
    <property type="term" value="F:ATP binding"/>
    <property type="evidence" value="ECO:0007669"/>
    <property type="project" value="UniProtKB-KW"/>
</dbReference>
<organism evidence="4 5">
    <name type="scientific">Mesorhizobium waimense</name>
    <dbReference type="NCBI Taxonomy" id="1300307"/>
    <lineage>
        <taxon>Bacteria</taxon>
        <taxon>Pseudomonadati</taxon>
        <taxon>Pseudomonadota</taxon>
        <taxon>Alphaproteobacteria</taxon>
        <taxon>Hyphomicrobiales</taxon>
        <taxon>Phyllobacteriaceae</taxon>
        <taxon>Mesorhizobium</taxon>
    </lineage>
</organism>
<evidence type="ECO:0000256" key="1">
    <source>
        <dbReference type="PIRSR" id="PIRSR640198-1"/>
    </source>
</evidence>
<dbReference type="Pfam" id="PF02661">
    <property type="entry name" value="Fic"/>
    <property type="match status" value="1"/>
</dbReference>
<dbReference type="Gene3D" id="1.10.3290.10">
    <property type="entry name" value="Fido-like domain"/>
    <property type="match status" value="1"/>
</dbReference>
<feature type="domain" description="Fido" evidence="3">
    <location>
        <begin position="8"/>
        <end position="158"/>
    </location>
</feature>
<dbReference type="SUPFAM" id="SSF140931">
    <property type="entry name" value="Fic-like"/>
    <property type="match status" value="1"/>
</dbReference>
<proteinExistence type="predicted"/>
<comment type="caution">
    <text evidence="4">The sequence shown here is derived from an EMBL/GenBank/DDBJ whole genome shotgun (WGS) entry which is preliminary data.</text>
</comment>
<dbReference type="PANTHER" id="PTHR13504">
    <property type="entry name" value="FIDO DOMAIN-CONTAINING PROTEIN DDB_G0283145"/>
    <property type="match status" value="1"/>
</dbReference>
<evidence type="ECO:0000313" key="5">
    <source>
        <dbReference type="Proteomes" id="UP000272706"/>
    </source>
</evidence>
<evidence type="ECO:0000259" key="3">
    <source>
        <dbReference type="PROSITE" id="PS51459"/>
    </source>
</evidence>
<sequence>MSGAPLARFDATLQGLARKVLGDARFVRLGFRKEGGFVGQHDRDNRMPLPDHISARPKDLPRLIDGMVAFDQGPAQNLDAVIAASILAFGFVYIHSFEDGNGRIHRYLIHHVLAMHGFNPPGVVFPVSTAILDQIDEYRRVLESSSQRLLPLVEWEPTPQFNVRVVNDTADFHRFFDATPHAEFLYACVQRTIERDLPDETAFLQRYDQFRQRMDASIDMPERLTDLLFRFLRQNGSQLSSRDREKEFAALTDDEARRIEAVYAQTFGRLKKSSSDWRFSFSEMAFRTIRA</sequence>
<dbReference type="InterPro" id="IPR036597">
    <property type="entry name" value="Fido-like_dom_sf"/>
</dbReference>
<keyword evidence="2" id="KW-0067">ATP-binding</keyword>
<protein>
    <recommendedName>
        <fullName evidence="3">Fido domain-containing protein</fullName>
    </recommendedName>
</protein>
<feature type="active site" evidence="1">
    <location>
        <position position="95"/>
    </location>
</feature>
<dbReference type="PANTHER" id="PTHR13504:SF38">
    <property type="entry name" value="FIDO DOMAIN-CONTAINING PROTEIN"/>
    <property type="match status" value="1"/>
</dbReference>
<evidence type="ECO:0000313" key="4">
    <source>
        <dbReference type="EMBL" id="RJT23704.1"/>
    </source>
</evidence>
<accession>A0A3A5JRZ7</accession>
<dbReference type="InterPro" id="IPR003812">
    <property type="entry name" value="Fido"/>
</dbReference>
<keyword evidence="5" id="KW-1185">Reference proteome</keyword>
<keyword evidence="2" id="KW-0547">Nucleotide-binding</keyword>
<dbReference type="EMBL" id="QZWZ01000086">
    <property type="protein sequence ID" value="RJT23704.1"/>
    <property type="molecule type" value="Genomic_DNA"/>
</dbReference>
<dbReference type="OrthoDB" id="9813719at2"/>